<proteinExistence type="predicted"/>
<feature type="signal peptide" evidence="1">
    <location>
        <begin position="1"/>
        <end position="20"/>
    </location>
</feature>
<dbReference type="EMBL" id="KB008151">
    <property type="protein sequence ID" value="ELR11458.1"/>
    <property type="molecule type" value="Genomic_DNA"/>
</dbReference>
<evidence type="ECO:0000256" key="1">
    <source>
        <dbReference type="SAM" id="SignalP"/>
    </source>
</evidence>
<reference evidence="2 3" key="1">
    <citation type="journal article" date="2013" name="Genome Biol.">
        <title>Genome of Acanthamoeba castellanii highlights extensive lateral gene transfer and early evolution of tyrosine kinase signaling.</title>
        <authorList>
            <person name="Clarke M."/>
            <person name="Lohan A.J."/>
            <person name="Liu B."/>
            <person name="Lagkouvardos I."/>
            <person name="Roy S."/>
            <person name="Zafar N."/>
            <person name="Bertelli C."/>
            <person name="Schilde C."/>
            <person name="Kianianmomeni A."/>
            <person name="Burglin T.R."/>
            <person name="Frech C."/>
            <person name="Turcotte B."/>
            <person name="Kopec K.O."/>
            <person name="Synnott J.M."/>
            <person name="Choo C."/>
            <person name="Paponov I."/>
            <person name="Finkler A."/>
            <person name="Soon Heng Tan C."/>
            <person name="Hutchins A.P."/>
            <person name="Weinmeier T."/>
            <person name="Rattei T."/>
            <person name="Chu J.S."/>
            <person name="Gimenez G."/>
            <person name="Irimia M."/>
            <person name="Rigden D.J."/>
            <person name="Fitzpatrick D.A."/>
            <person name="Lorenzo-Morales J."/>
            <person name="Bateman A."/>
            <person name="Chiu C.H."/>
            <person name="Tang P."/>
            <person name="Hegemann P."/>
            <person name="Fromm H."/>
            <person name="Raoult D."/>
            <person name="Greub G."/>
            <person name="Miranda-Saavedra D."/>
            <person name="Chen N."/>
            <person name="Nash P."/>
            <person name="Ginger M.L."/>
            <person name="Horn M."/>
            <person name="Schaap P."/>
            <person name="Caler L."/>
            <person name="Loftus B."/>
        </authorList>
    </citation>
    <scope>NUCLEOTIDE SEQUENCE [LARGE SCALE GENOMIC DNA]</scope>
    <source>
        <strain evidence="2 3">Neff</strain>
    </source>
</reference>
<accession>L8GFE8</accession>
<name>L8GFE8_ACACF</name>
<dbReference type="VEuPathDB" id="AmoebaDB:ACA1_121770"/>
<dbReference type="RefSeq" id="XP_004333471.1">
    <property type="nucleotide sequence ID" value="XM_004333423.1"/>
</dbReference>
<sequence>MKALMLVLVVVSSLSLLAAASPSGIPHQFLPGGSLQSSLRRSCAPLCWEQYDSTIDLREYYRLDGCHQFNVTRQSKRNPMFNGWSLQPVESVSPGYLYRNSWTDFSLGDDTFAFQSWRNRWTWTPDASSIVHTFIYQSAAQPAAKMEVFDTVAFTSTVYRVHNATFIARETTQTTQEIPYAGPVKQDTTHETSYFPRLLEGCNSGQ</sequence>
<feature type="chain" id="PRO_5003989697" evidence="1">
    <location>
        <begin position="21"/>
        <end position="206"/>
    </location>
</feature>
<gene>
    <name evidence="2" type="ORF">ACA1_121770</name>
</gene>
<evidence type="ECO:0000313" key="3">
    <source>
        <dbReference type="Proteomes" id="UP000011083"/>
    </source>
</evidence>
<dbReference type="AlphaFoldDB" id="L8GFE8"/>
<protein>
    <submittedName>
        <fullName evidence="2">Uncharacterized protein</fullName>
    </submittedName>
</protein>
<dbReference type="GeneID" id="14911900"/>
<keyword evidence="1" id="KW-0732">Signal</keyword>
<organism evidence="2 3">
    <name type="scientific">Acanthamoeba castellanii (strain ATCC 30010 / Neff)</name>
    <dbReference type="NCBI Taxonomy" id="1257118"/>
    <lineage>
        <taxon>Eukaryota</taxon>
        <taxon>Amoebozoa</taxon>
        <taxon>Discosea</taxon>
        <taxon>Longamoebia</taxon>
        <taxon>Centramoebida</taxon>
        <taxon>Acanthamoebidae</taxon>
        <taxon>Acanthamoeba</taxon>
    </lineage>
</organism>
<dbReference type="Proteomes" id="UP000011083">
    <property type="component" value="Unassembled WGS sequence"/>
</dbReference>
<evidence type="ECO:0000313" key="2">
    <source>
        <dbReference type="EMBL" id="ELR11458.1"/>
    </source>
</evidence>
<dbReference type="KEGG" id="acan:ACA1_121770"/>
<keyword evidence="3" id="KW-1185">Reference proteome</keyword>